<evidence type="ECO:0000259" key="13">
    <source>
        <dbReference type="PROSITE" id="PS50114"/>
    </source>
</evidence>
<feature type="domain" description="GATA-type" evidence="13">
    <location>
        <begin position="300"/>
        <end position="354"/>
    </location>
</feature>
<dbReference type="InterPro" id="IPR000679">
    <property type="entry name" value="Znf_GATA"/>
</dbReference>
<dbReference type="Gene3D" id="3.30.50.10">
    <property type="entry name" value="Erythroid Transcription Factor GATA-1, subunit A"/>
    <property type="match status" value="4"/>
</dbReference>
<dbReference type="GO" id="GO:0000122">
    <property type="term" value="P:negative regulation of transcription by RNA polymerase II"/>
    <property type="evidence" value="ECO:0007669"/>
    <property type="project" value="TreeGrafter"/>
</dbReference>
<dbReference type="CDD" id="cd00202">
    <property type="entry name" value="ZnF_GATA"/>
    <property type="match status" value="4"/>
</dbReference>
<dbReference type="GO" id="GO:0000981">
    <property type="term" value="F:DNA-binding transcription factor activity, RNA polymerase II-specific"/>
    <property type="evidence" value="ECO:0007669"/>
    <property type="project" value="TreeGrafter"/>
</dbReference>
<comment type="caution">
    <text evidence="14">The sequence shown here is derived from an EMBL/GenBank/DDBJ whole genome shotgun (WGS) entry which is preliminary data.</text>
</comment>
<evidence type="ECO:0000256" key="11">
    <source>
        <dbReference type="PROSITE-ProRule" id="PRU00094"/>
    </source>
</evidence>
<evidence type="ECO:0000313" key="15">
    <source>
        <dbReference type="Proteomes" id="UP001353858"/>
    </source>
</evidence>
<feature type="region of interest" description="Disordered" evidence="12">
    <location>
        <begin position="957"/>
        <end position="988"/>
    </location>
</feature>
<proteinExistence type="predicted"/>
<feature type="domain" description="GATA-type" evidence="13">
    <location>
        <begin position="913"/>
        <end position="966"/>
    </location>
</feature>
<evidence type="ECO:0000256" key="10">
    <source>
        <dbReference type="ARBA" id="ARBA00023242"/>
    </source>
</evidence>
<evidence type="ECO:0000256" key="7">
    <source>
        <dbReference type="ARBA" id="ARBA00023125"/>
    </source>
</evidence>
<evidence type="ECO:0000256" key="2">
    <source>
        <dbReference type="ARBA" id="ARBA00022723"/>
    </source>
</evidence>
<keyword evidence="2" id="KW-0479">Metal-binding</keyword>
<gene>
    <name evidence="14" type="ORF">RN001_008524</name>
</gene>
<feature type="compositionally biased region" description="Polar residues" evidence="12">
    <location>
        <begin position="480"/>
        <end position="494"/>
    </location>
</feature>
<feature type="region of interest" description="Disordered" evidence="12">
    <location>
        <begin position="470"/>
        <end position="525"/>
    </location>
</feature>
<dbReference type="FunFam" id="3.30.50.10:FF:000032">
    <property type="entry name" value="Transcription factor GATA-3"/>
    <property type="match status" value="2"/>
</dbReference>
<reference evidence="15" key="1">
    <citation type="submission" date="2023-01" db="EMBL/GenBank/DDBJ databases">
        <title>Key to firefly adult light organ development and bioluminescence: homeobox transcription factors regulate luciferase expression and transportation to peroxisome.</title>
        <authorList>
            <person name="Fu X."/>
        </authorList>
    </citation>
    <scope>NUCLEOTIDE SEQUENCE [LARGE SCALE GENOMIC DNA]</scope>
</reference>
<dbReference type="GO" id="GO:0045944">
    <property type="term" value="P:positive regulation of transcription by RNA polymerase II"/>
    <property type="evidence" value="ECO:0007669"/>
    <property type="project" value="TreeGrafter"/>
</dbReference>
<feature type="compositionally biased region" description="Polar residues" evidence="12">
    <location>
        <begin position="21"/>
        <end position="40"/>
    </location>
</feature>
<evidence type="ECO:0000256" key="8">
    <source>
        <dbReference type="ARBA" id="ARBA00023159"/>
    </source>
</evidence>
<feature type="region of interest" description="Disordered" evidence="12">
    <location>
        <begin position="399"/>
        <end position="433"/>
    </location>
</feature>
<keyword evidence="7" id="KW-0238">DNA-binding</keyword>
<evidence type="ECO:0000256" key="6">
    <source>
        <dbReference type="ARBA" id="ARBA00023015"/>
    </source>
</evidence>
<dbReference type="PRINTS" id="PR00619">
    <property type="entry name" value="GATAZNFINGER"/>
</dbReference>
<dbReference type="PROSITE" id="PS00344">
    <property type="entry name" value="GATA_ZN_FINGER_1"/>
    <property type="match status" value="4"/>
</dbReference>
<dbReference type="Pfam" id="PF00320">
    <property type="entry name" value="GATA"/>
    <property type="match status" value="4"/>
</dbReference>
<evidence type="ECO:0000256" key="1">
    <source>
        <dbReference type="ARBA" id="ARBA00004123"/>
    </source>
</evidence>
<dbReference type="SMART" id="SM00401">
    <property type="entry name" value="ZnF_GATA"/>
    <property type="match status" value="4"/>
</dbReference>
<dbReference type="PANTHER" id="PTHR10071:SF337">
    <property type="entry name" value="GATA-BINDING FACTOR A"/>
    <property type="match status" value="1"/>
</dbReference>
<dbReference type="GO" id="GO:0000978">
    <property type="term" value="F:RNA polymerase II cis-regulatory region sequence-specific DNA binding"/>
    <property type="evidence" value="ECO:0007669"/>
    <property type="project" value="TreeGrafter"/>
</dbReference>
<feature type="compositionally biased region" description="Polar residues" evidence="12">
    <location>
        <begin position="94"/>
        <end position="109"/>
    </location>
</feature>
<dbReference type="InterPro" id="IPR039355">
    <property type="entry name" value="Transcription_factor_GATA"/>
</dbReference>
<feature type="region of interest" description="Disordered" evidence="12">
    <location>
        <begin position="94"/>
        <end position="114"/>
    </location>
</feature>
<name>A0AAN7SP97_9COLE</name>
<evidence type="ECO:0000256" key="3">
    <source>
        <dbReference type="ARBA" id="ARBA00022737"/>
    </source>
</evidence>
<dbReference type="InterPro" id="IPR013088">
    <property type="entry name" value="Znf_NHR/GATA"/>
</dbReference>
<dbReference type="GO" id="GO:0045165">
    <property type="term" value="P:cell fate commitment"/>
    <property type="evidence" value="ECO:0007669"/>
    <property type="project" value="TreeGrafter"/>
</dbReference>
<dbReference type="EMBL" id="JARPUR010000003">
    <property type="protein sequence ID" value="KAK4880378.1"/>
    <property type="molecule type" value="Genomic_DNA"/>
</dbReference>
<accession>A0AAN7SP97</accession>
<dbReference type="FunFam" id="3.30.50.10:FF:000001">
    <property type="entry name" value="GATA transcription factor (GATAd)"/>
    <property type="match status" value="1"/>
</dbReference>
<keyword evidence="3" id="KW-0677">Repeat</keyword>
<evidence type="ECO:0000256" key="5">
    <source>
        <dbReference type="ARBA" id="ARBA00022833"/>
    </source>
</evidence>
<dbReference type="AlphaFoldDB" id="A0AAN7SP97"/>
<keyword evidence="15" id="KW-1185">Reference proteome</keyword>
<dbReference type="SUPFAM" id="SSF57716">
    <property type="entry name" value="Glucocorticoid receptor-like (DNA-binding domain)"/>
    <property type="match status" value="4"/>
</dbReference>
<keyword evidence="6" id="KW-0805">Transcription regulation</keyword>
<feature type="region of interest" description="Disordered" evidence="12">
    <location>
        <begin position="617"/>
        <end position="638"/>
    </location>
</feature>
<sequence length="1087" mass="120204">MATKPDYQRAYGVDGYVEEASQYSPASQQGTQPSPHSRATTPLECLPYGSEPQQENYSTNMRADGDYILFNRMDEVHLEETGNSQYLQLDTVQGVTSNSPNDSGTSSPGSPRRAVLTHLNSVPSNEQGNLEGPQLTQLSHHISYSGNLDSVTSGNITSPLYSGSVGTYPGGTMPLYNAESPEMVPQNPSQLWTNSGVSANQGLQLTDDYPRVSSSGSIGNNSLPAFNRLPTFPSHRGTPYRVPNRTPYTDYQYSSENQSALQYSLMSPQNNIRNHRPPPVAGLSAAASLSAIDGRAAEYFTEGRECVNCGAIDTPLWRRDGTGHYLCNACGLYHKMNGMNRPLVKQPRRLSASRRVGLTCTNCHTSTTSLWRRNALGEPVCNACGLYFKLHGVNRPLAMKKDSIQTRKRKPKGTKEVNGNTNNLSNALSTPTQNIKLEHNLPGIKLEHGLDNYNELRTISSMNHLQHPATSNSYSYSTTPNQRLSPYGSSQPSPQMGYYDMLPQTSPSPPSTTSPSPNSPHIVNNNNNTKRTFDFMFKCSSFLITEGGIINLKKKLVSNMEELHTPFQKLKVEVKQEKNSPGNEQSVIIRRQVITTAGTIEENLEEPKIEHAVEEVVKSSTPSSINNDSPQDSSGQQYENHQIEVAHFQESVNNDEYPVTNQEYQEQGEYATAHIQIEGGQFVESSEDTKVSVEYTNLDSVPNAQYQATHFTGDNNQFLQQPQPQQQTGQQYQQFQSFAIARSANESPPNSVLYKNDPNLGSSRIYQGSFELQNTQSGATSNNQVTLIGHSGNSFQYTVPSNANWVPTTTNSNAEFTTYQTTNAISNQQALEGITYNFNANESGWAPIESYDAPIPDIEIKECVNCGASITPLWRRDGTGHYLCNACGLYNRINGVNRPPVRTTKKPPTNGNRRSGVCCANCSTRTTTLWRRNNQGEPVCNACGLYFKLHNVNRPLSMKKEGIQTRKRKPKNSGSSHQNHLPSLASTSSGLGLQTRAMMMPNAMYQTSIPSELVTNDQYQFPLTITQNNHTIKLPSADHINRQILNLPPLEPSMIPRTVDEQATVITSTSMANDLHRNDYEKQSSKQ</sequence>
<evidence type="ECO:0000256" key="12">
    <source>
        <dbReference type="SAM" id="MobiDB-lite"/>
    </source>
</evidence>
<evidence type="ECO:0000313" key="14">
    <source>
        <dbReference type="EMBL" id="KAK4880378.1"/>
    </source>
</evidence>
<keyword evidence="10" id="KW-0539">Nucleus</keyword>
<feature type="compositionally biased region" description="Low complexity" evidence="12">
    <location>
        <begin position="513"/>
        <end position="525"/>
    </location>
</feature>
<dbReference type="GO" id="GO:0005634">
    <property type="term" value="C:nucleus"/>
    <property type="evidence" value="ECO:0007669"/>
    <property type="project" value="UniProtKB-SubCell"/>
</dbReference>
<feature type="compositionally biased region" description="Polar residues" evidence="12">
    <location>
        <begin position="972"/>
        <end position="988"/>
    </location>
</feature>
<evidence type="ECO:0000256" key="4">
    <source>
        <dbReference type="ARBA" id="ARBA00022771"/>
    </source>
</evidence>
<feature type="domain" description="GATA-type" evidence="13">
    <location>
        <begin position="354"/>
        <end position="407"/>
    </location>
</feature>
<organism evidence="14 15">
    <name type="scientific">Aquatica leii</name>
    <dbReference type="NCBI Taxonomy" id="1421715"/>
    <lineage>
        <taxon>Eukaryota</taxon>
        <taxon>Metazoa</taxon>
        <taxon>Ecdysozoa</taxon>
        <taxon>Arthropoda</taxon>
        <taxon>Hexapoda</taxon>
        <taxon>Insecta</taxon>
        <taxon>Pterygota</taxon>
        <taxon>Neoptera</taxon>
        <taxon>Endopterygota</taxon>
        <taxon>Coleoptera</taxon>
        <taxon>Polyphaga</taxon>
        <taxon>Elateriformia</taxon>
        <taxon>Elateroidea</taxon>
        <taxon>Lampyridae</taxon>
        <taxon>Luciolinae</taxon>
        <taxon>Aquatica</taxon>
    </lineage>
</organism>
<keyword evidence="5" id="KW-0862">Zinc</keyword>
<keyword evidence="8" id="KW-0010">Activator</keyword>
<feature type="region of interest" description="Disordered" evidence="12">
    <location>
        <begin position="1"/>
        <end position="58"/>
    </location>
</feature>
<dbReference type="GO" id="GO:0008270">
    <property type="term" value="F:zinc ion binding"/>
    <property type="evidence" value="ECO:0007669"/>
    <property type="project" value="UniProtKB-KW"/>
</dbReference>
<dbReference type="Proteomes" id="UP001353858">
    <property type="component" value="Unassembled WGS sequence"/>
</dbReference>
<keyword evidence="4 11" id="KW-0863">Zinc-finger</keyword>
<protein>
    <recommendedName>
        <fullName evidence="13">GATA-type domain-containing protein</fullName>
    </recommendedName>
</protein>
<feature type="compositionally biased region" description="Polar residues" evidence="12">
    <location>
        <begin position="417"/>
        <end position="433"/>
    </location>
</feature>
<evidence type="ECO:0000256" key="9">
    <source>
        <dbReference type="ARBA" id="ARBA00023163"/>
    </source>
</evidence>
<feature type="compositionally biased region" description="Low complexity" evidence="12">
    <location>
        <begin position="470"/>
        <end position="479"/>
    </location>
</feature>
<feature type="compositionally biased region" description="Polar residues" evidence="12">
    <location>
        <begin position="618"/>
        <end position="638"/>
    </location>
</feature>
<dbReference type="PROSITE" id="PS50114">
    <property type="entry name" value="GATA_ZN_FINGER_2"/>
    <property type="match status" value="4"/>
</dbReference>
<feature type="domain" description="GATA-type" evidence="13">
    <location>
        <begin position="857"/>
        <end position="913"/>
    </location>
</feature>
<dbReference type="PANTHER" id="PTHR10071">
    <property type="entry name" value="TRANSCRIPTION FACTOR GATA FAMILY MEMBER"/>
    <property type="match status" value="1"/>
</dbReference>
<keyword evidence="9" id="KW-0804">Transcription</keyword>
<comment type="subcellular location">
    <subcellularLocation>
        <location evidence="1">Nucleus</location>
    </subcellularLocation>
</comment>